<sequence length="399" mass="44039">MTKGKIVGLEGSFAVAEAVRMANTDVIAAYPITPQTHIVERLSEMVADGDLDADFICVESEHSAMSACVGASAAGARVFTCSAGQGLELMHEVLYIPSSMRLPVVAVAANRALSAPLSVWCDHSDVMALRDISWIQMFAENNQQAFDLTTCAYRIAEDKDVLFPTMVHIDGFYLSHVIEDMVLPEEEEVSGFIPDYEHPFVLDPDKPVSMGCYGPPFIYSETKKAQDVAFDSTRPRIQQIWDEFGEIFGRHYSPVESYKMDGARIALLTMGSCSETAMLAVDELREAGVDVGLIRLRLWRPFPFTELREAVKELELLVVLDRAISFGMGGPVCSELKSALYNKREDLKIVGFIGGLGGRDIQISEFKYMVTQAQEKVKAIERGEEVETEIIGVREGGGR</sequence>
<dbReference type="SUPFAM" id="SSF52518">
    <property type="entry name" value="Thiamin diphosphate-binding fold (THDP-binding)"/>
    <property type="match status" value="1"/>
</dbReference>
<dbReference type="InterPro" id="IPR033412">
    <property type="entry name" value="PFOR_II"/>
</dbReference>
<keyword evidence="2 5" id="KW-0560">Oxidoreductase</keyword>
<dbReference type="AlphaFoldDB" id="A0A7G9ZBA5"/>
<dbReference type="CDD" id="cd07034">
    <property type="entry name" value="TPP_PYR_PFOR_IOR-alpha_like"/>
    <property type="match status" value="1"/>
</dbReference>
<evidence type="ECO:0000256" key="1">
    <source>
        <dbReference type="ARBA" id="ARBA00011595"/>
    </source>
</evidence>
<evidence type="ECO:0000256" key="2">
    <source>
        <dbReference type="ARBA" id="ARBA00023002"/>
    </source>
</evidence>
<organism evidence="5">
    <name type="scientific">Candidatus Methanophaga sp. ANME-1 ERB7</name>
    <dbReference type="NCBI Taxonomy" id="2759913"/>
    <lineage>
        <taxon>Archaea</taxon>
        <taxon>Methanobacteriati</taxon>
        <taxon>Methanobacteriota</taxon>
        <taxon>Stenosarchaea group</taxon>
        <taxon>Methanomicrobia</taxon>
        <taxon>Candidatus Methanophagales</taxon>
        <taxon>Candidatus Methanophagaceae</taxon>
        <taxon>Candidatus Methanophaga</taxon>
    </lineage>
</organism>
<comment type="subunit">
    <text evidence="1">Heterotetramer of one alpha, one beta, one delta and one gamma chain.</text>
</comment>
<dbReference type="FunFam" id="3.40.50.970:FF:000012">
    <property type="entry name" value="Pyruvate:ferredoxin (Flavodoxin) oxidoreductase"/>
    <property type="match status" value="1"/>
</dbReference>
<dbReference type="Pfam" id="PF01855">
    <property type="entry name" value="POR_N"/>
    <property type="match status" value="1"/>
</dbReference>
<dbReference type="SUPFAM" id="SSF52922">
    <property type="entry name" value="TK C-terminal domain-like"/>
    <property type="match status" value="1"/>
</dbReference>
<dbReference type="Gene3D" id="3.40.50.970">
    <property type="match status" value="1"/>
</dbReference>
<dbReference type="PANTHER" id="PTHR32154:SF0">
    <property type="entry name" value="PYRUVATE-FLAVODOXIN OXIDOREDUCTASE-RELATED"/>
    <property type="match status" value="1"/>
</dbReference>
<dbReference type="EMBL" id="MT631691">
    <property type="protein sequence ID" value="QNO57539.1"/>
    <property type="molecule type" value="Genomic_DNA"/>
</dbReference>
<dbReference type="GO" id="GO:0006979">
    <property type="term" value="P:response to oxidative stress"/>
    <property type="evidence" value="ECO:0007669"/>
    <property type="project" value="TreeGrafter"/>
</dbReference>
<keyword evidence="5" id="KW-0670">Pyruvate</keyword>
<proteinExistence type="predicted"/>
<evidence type="ECO:0000259" key="3">
    <source>
        <dbReference type="Pfam" id="PF01855"/>
    </source>
</evidence>
<accession>A0A7G9ZBA5</accession>
<dbReference type="FunFam" id="3.40.50.920:FF:000010">
    <property type="entry name" value="Pyruvate ferredoxin oxidoreductase, alpha subunit"/>
    <property type="match status" value="1"/>
</dbReference>
<evidence type="ECO:0000313" key="5">
    <source>
        <dbReference type="EMBL" id="QNO57539.1"/>
    </source>
</evidence>
<feature type="domain" description="Pyruvate flavodoxin/ferredoxin oxidoreductase pyrimidine binding" evidence="3">
    <location>
        <begin position="18"/>
        <end position="240"/>
    </location>
</feature>
<dbReference type="InterPro" id="IPR009014">
    <property type="entry name" value="Transketo_C/PFOR_II"/>
</dbReference>
<dbReference type="GO" id="GO:0019164">
    <property type="term" value="F:pyruvate synthase activity"/>
    <property type="evidence" value="ECO:0007669"/>
    <property type="project" value="UniProtKB-EC"/>
</dbReference>
<gene>
    <name evidence="5" type="primary">porA</name>
    <name evidence="5" type="ORF">PKDJNKLE_00025</name>
</gene>
<dbReference type="InterPro" id="IPR002880">
    <property type="entry name" value="Pyrv_Fd/Flavodoxin_OxRdtase_N"/>
</dbReference>
<dbReference type="InterPro" id="IPR050722">
    <property type="entry name" value="Pyruvate:ferred/Flavod_OxRd"/>
</dbReference>
<feature type="domain" description="Pyruvate:ferredoxin oxidoreductase core" evidence="4">
    <location>
        <begin position="263"/>
        <end position="365"/>
    </location>
</feature>
<name>A0A7G9ZBA5_9EURY</name>
<dbReference type="Gene3D" id="3.40.50.920">
    <property type="match status" value="1"/>
</dbReference>
<reference evidence="5" key="1">
    <citation type="submission" date="2020-06" db="EMBL/GenBank/DDBJ databases">
        <title>Unique genomic features of the anaerobic methanotrophic archaea.</title>
        <authorList>
            <person name="Chadwick G.L."/>
            <person name="Skennerton C.T."/>
            <person name="Laso-Perez R."/>
            <person name="Leu A.O."/>
            <person name="Speth D.R."/>
            <person name="Yu H."/>
            <person name="Morgan-Lang C."/>
            <person name="Hatzenpichler R."/>
            <person name="Goudeau D."/>
            <person name="Malmstrom R."/>
            <person name="Brazelton W.J."/>
            <person name="Woyke T."/>
            <person name="Hallam S.J."/>
            <person name="Tyson G.W."/>
            <person name="Wegener G."/>
            <person name="Boetius A."/>
            <person name="Orphan V."/>
        </authorList>
    </citation>
    <scope>NUCLEOTIDE SEQUENCE</scope>
</reference>
<dbReference type="EC" id="1.2.7.1" evidence="5"/>
<protein>
    <submittedName>
        <fullName evidence="5">Pyruvate synthase subunit PorA</fullName>
        <ecNumber evidence="5">1.2.7.1</ecNumber>
    </submittedName>
</protein>
<dbReference type="Pfam" id="PF17147">
    <property type="entry name" value="PFOR_II"/>
    <property type="match status" value="1"/>
</dbReference>
<dbReference type="PANTHER" id="PTHR32154">
    <property type="entry name" value="PYRUVATE-FLAVODOXIN OXIDOREDUCTASE-RELATED"/>
    <property type="match status" value="1"/>
</dbReference>
<dbReference type="InterPro" id="IPR029061">
    <property type="entry name" value="THDP-binding"/>
</dbReference>
<evidence type="ECO:0000259" key="4">
    <source>
        <dbReference type="Pfam" id="PF17147"/>
    </source>
</evidence>